<evidence type="ECO:0000256" key="1">
    <source>
        <dbReference type="SAM" id="Coils"/>
    </source>
</evidence>
<dbReference type="Proteomes" id="UP001165962">
    <property type="component" value="Unassembled WGS sequence"/>
</dbReference>
<protein>
    <submittedName>
        <fullName evidence="3">AAA family ATPase</fullName>
    </submittedName>
</protein>
<dbReference type="EMBL" id="JAAOIW010000024">
    <property type="protein sequence ID" value="NHN34967.1"/>
    <property type="molecule type" value="Genomic_DNA"/>
</dbReference>
<keyword evidence="1" id="KW-0175">Coiled coil</keyword>
<evidence type="ECO:0000259" key="2">
    <source>
        <dbReference type="Pfam" id="PF13166"/>
    </source>
</evidence>
<dbReference type="RefSeq" id="WP_207953398.1">
    <property type="nucleotide sequence ID" value="NZ_JAAOIW010000024.1"/>
</dbReference>
<reference evidence="3" key="1">
    <citation type="submission" date="2020-03" db="EMBL/GenBank/DDBJ databases">
        <title>Draft sequencing of Paenibacilllus sp. S3N08.</title>
        <authorList>
            <person name="Kim D.-U."/>
        </authorList>
    </citation>
    <scope>NUCLEOTIDE SEQUENCE</scope>
    <source>
        <strain evidence="3">S3N08</strain>
    </source>
</reference>
<organism evidence="3 4">
    <name type="scientific">Paenibacillus agricola</name>
    <dbReference type="NCBI Taxonomy" id="2716264"/>
    <lineage>
        <taxon>Bacteria</taxon>
        <taxon>Bacillati</taxon>
        <taxon>Bacillota</taxon>
        <taxon>Bacilli</taxon>
        <taxon>Bacillales</taxon>
        <taxon>Paenibacillaceae</taxon>
        <taxon>Paenibacillus</taxon>
    </lineage>
</organism>
<comment type="caution">
    <text evidence="3">The sequence shown here is derived from an EMBL/GenBank/DDBJ whole genome shotgun (WGS) entry which is preliminary data.</text>
</comment>
<dbReference type="Pfam" id="PF13166">
    <property type="entry name" value="AAA_13"/>
    <property type="match status" value="1"/>
</dbReference>
<dbReference type="InterPro" id="IPR026866">
    <property type="entry name" value="CR006_AAA"/>
</dbReference>
<feature type="domain" description="Protein CR006 P-loop" evidence="2">
    <location>
        <begin position="10"/>
        <end position="272"/>
    </location>
</feature>
<feature type="coiled-coil region" evidence="1">
    <location>
        <begin position="206"/>
        <end position="247"/>
    </location>
</feature>
<accession>A0ABX0JFN3</accession>
<name>A0ABX0JFN3_9BACL</name>
<evidence type="ECO:0000313" key="4">
    <source>
        <dbReference type="Proteomes" id="UP001165962"/>
    </source>
</evidence>
<gene>
    <name evidence="3" type="ORF">G9U52_35090</name>
</gene>
<evidence type="ECO:0000313" key="3">
    <source>
        <dbReference type="EMBL" id="NHN34967.1"/>
    </source>
</evidence>
<proteinExistence type="predicted"/>
<keyword evidence="4" id="KW-1185">Reference proteome</keyword>
<sequence>MVSRGSSVSQIGTSEKIVELLREVSLNEWVKKGYELHNDKREFCAFCGEIVSDERWSVLHKHFDDESRVLEHNIESLIKRIEIEIVRDGFKIDKNLFYLNFQKEIEQLSQSHSIAESNYNEQLKSIVKQLIKRKEAITVSLFFERPLDYTQEICIIQKSYEELRIQSNEFSGKLHLEQTRAKETLRLQEVYDFCSTINYNASLVRINEIKNTTEAVKQRVDKTQVEIRRIEEEIQEKKRQLNDEEKGALLVNKYLTDFFGHEFLSLRSTDDTRKVKRKFVLKSFEMESVLII</sequence>